<reference evidence="7 9" key="1">
    <citation type="submission" date="2017-11" db="EMBL/GenBank/DDBJ databases">
        <title>Comparitive Functional Genomics of Dry Heat Resistant strains isolated from the Viking Spacecraft.</title>
        <authorList>
            <person name="Seuylemezian A."/>
            <person name="Cooper K."/>
            <person name="Vaishampayan P."/>
        </authorList>
    </citation>
    <scope>NUCLEOTIDE SEQUENCE [LARGE SCALE GENOMIC DNA]</scope>
    <source>
        <strain evidence="7 9">M4.6</strain>
    </source>
</reference>
<proteinExistence type="inferred from homology"/>
<dbReference type="Gene3D" id="3.30.465.10">
    <property type="match status" value="1"/>
</dbReference>
<sequence length="372" mass="42215">MLINRRELLRCSLVLLARNCTANLFEQGLTHVGGTCADVGISGLVLTGGMGPLLRRHGMTCDSLLYLEMVDANGRILHVTKNNEHKDLFWAACGGGGGNFGIVTSIVLKVYPAKPVTWFNIGWDWNQLVEEIIHAWQKFFLKADRRWFSHLDLWSRCFPSQRFQKLPLKALGVFWGTPEEARRELAPLLNTGRPVSTTIEMVGWDEAIELFGESTAVFTSSRPEYKSSGAFALRPLPPQAVRIIRETLQNTTSPLFNVLLFSLGGAAQDKSPADTAYFYREAEFFLLYNIEWLRGENADERICELETLRDRLLPFTEGDYLGNPDLCIDDYLTAYYGGNVPRLRHVKRKYDPGNVFHFEQSIPPAPDKWYQC</sequence>
<dbReference type="SUPFAM" id="SSF56176">
    <property type="entry name" value="FAD-binding/transporter-associated domain-like"/>
    <property type="match status" value="1"/>
</dbReference>
<dbReference type="GO" id="GO:0071949">
    <property type="term" value="F:FAD binding"/>
    <property type="evidence" value="ECO:0007669"/>
    <property type="project" value="InterPro"/>
</dbReference>
<evidence type="ECO:0000313" key="8">
    <source>
        <dbReference type="EMBL" id="PLR94980.1"/>
    </source>
</evidence>
<dbReference type="PANTHER" id="PTHR42973:SF39">
    <property type="entry name" value="FAD-BINDING PCMH-TYPE DOMAIN-CONTAINING PROTEIN"/>
    <property type="match status" value="1"/>
</dbReference>
<dbReference type="Pfam" id="PF08031">
    <property type="entry name" value="BBE"/>
    <property type="match status" value="1"/>
</dbReference>
<dbReference type="AlphaFoldDB" id="A0A2N5GQN1"/>
<keyword evidence="3" id="KW-0285">Flavoprotein</keyword>
<name>A0A2N5GQN1_9BACI</name>
<dbReference type="Pfam" id="PF01565">
    <property type="entry name" value="FAD_binding_4"/>
    <property type="match status" value="1"/>
</dbReference>
<evidence type="ECO:0000256" key="5">
    <source>
        <dbReference type="ARBA" id="ARBA00023002"/>
    </source>
</evidence>
<dbReference type="PROSITE" id="PS51387">
    <property type="entry name" value="FAD_PCMH"/>
    <property type="match status" value="1"/>
</dbReference>
<comment type="caution">
    <text evidence="7">The sequence shown here is derived from an EMBL/GenBank/DDBJ whole genome shotgun (WGS) entry which is preliminary data.</text>
</comment>
<comment type="cofactor">
    <cofactor evidence="1">
        <name>FAD</name>
        <dbReference type="ChEBI" id="CHEBI:57692"/>
    </cofactor>
</comment>
<dbReference type="InterPro" id="IPR036318">
    <property type="entry name" value="FAD-bd_PCMH-like_sf"/>
</dbReference>
<evidence type="ECO:0000256" key="3">
    <source>
        <dbReference type="ARBA" id="ARBA00022630"/>
    </source>
</evidence>
<feature type="domain" description="FAD-binding PCMH-type" evidence="6">
    <location>
        <begin position="1"/>
        <end position="113"/>
    </location>
</feature>
<protein>
    <submittedName>
        <fullName evidence="7">FAD-binding oxidoreductase</fullName>
    </submittedName>
</protein>
<dbReference type="Proteomes" id="UP000234951">
    <property type="component" value="Unassembled WGS sequence"/>
</dbReference>
<dbReference type="RefSeq" id="WP_101575910.1">
    <property type="nucleotide sequence ID" value="NZ_PGVA01000006.1"/>
</dbReference>
<evidence type="ECO:0000256" key="4">
    <source>
        <dbReference type="ARBA" id="ARBA00022827"/>
    </source>
</evidence>
<accession>A0A2N5GQN1</accession>
<gene>
    <name evidence="7" type="ORF">CU635_04095</name>
    <name evidence="8" type="ORF">CVD25_15605</name>
</gene>
<dbReference type="PANTHER" id="PTHR42973">
    <property type="entry name" value="BINDING OXIDOREDUCTASE, PUTATIVE (AFU_ORTHOLOGUE AFUA_1G17690)-RELATED"/>
    <property type="match status" value="1"/>
</dbReference>
<dbReference type="GO" id="GO:0016491">
    <property type="term" value="F:oxidoreductase activity"/>
    <property type="evidence" value="ECO:0007669"/>
    <property type="project" value="UniProtKB-KW"/>
</dbReference>
<dbReference type="InterPro" id="IPR016166">
    <property type="entry name" value="FAD-bd_PCMH"/>
</dbReference>
<dbReference type="OrthoDB" id="545125at2"/>
<dbReference type="InterPro" id="IPR006094">
    <property type="entry name" value="Oxid_FAD_bind_N"/>
</dbReference>
<dbReference type="EMBL" id="PGVA01000006">
    <property type="protein sequence ID" value="PLR85385.1"/>
    <property type="molecule type" value="Genomic_DNA"/>
</dbReference>
<dbReference type="InterPro" id="IPR050416">
    <property type="entry name" value="FAD-linked_Oxidoreductase"/>
</dbReference>
<evidence type="ECO:0000313" key="9">
    <source>
        <dbReference type="Proteomes" id="UP000234951"/>
    </source>
</evidence>
<dbReference type="InterPro" id="IPR016169">
    <property type="entry name" value="FAD-bd_PCMH_sub2"/>
</dbReference>
<evidence type="ECO:0000256" key="2">
    <source>
        <dbReference type="ARBA" id="ARBA00005466"/>
    </source>
</evidence>
<keyword evidence="4" id="KW-0274">FAD</keyword>
<organism evidence="7 9">
    <name type="scientific">Bacillus canaveralius</name>
    <dbReference type="NCBI Taxonomy" id="1403243"/>
    <lineage>
        <taxon>Bacteria</taxon>
        <taxon>Bacillati</taxon>
        <taxon>Bacillota</taxon>
        <taxon>Bacilli</taxon>
        <taxon>Bacillales</taxon>
        <taxon>Bacillaceae</taxon>
        <taxon>Bacillus</taxon>
    </lineage>
</organism>
<keyword evidence="10" id="KW-1185">Reference proteome</keyword>
<dbReference type="EMBL" id="PGVD01000044">
    <property type="protein sequence ID" value="PLR94980.1"/>
    <property type="molecule type" value="Genomic_DNA"/>
</dbReference>
<evidence type="ECO:0000259" key="6">
    <source>
        <dbReference type="PROSITE" id="PS51387"/>
    </source>
</evidence>
<dbReference type="Proteomes" id="UP000235114">
    <property type="component" value="Unassembled WGS sequence"/>
</dbReference>
<dbReference type="Gene3D" id="3.40.462.20">
    <property type="match status" value="1"/>
</dbReference>
<comment type="similarity">
    <text evidence="2">Belongs to the oxygen-dependent FAD-linked oxidoreductase family.</text>
</comment>
<dbReference type="InterPro" id="IPR012951">
    <property type="entry name" value="BBE"/>
</dbReference>
<evidence type="ECO:0000313" key="7">
    <source>
        <dbReference type="EMBL" id="PLR85385.1"/>
    </source>
</evidence>
<keyword evidence="5" id="KW-0560">Oxidoreductase</keyword>
<reference evidence="8 10" key="2">
    <citation type="submission" date="2017-12" db="EMBL/GenBank/DDBJ databases">
        <title>Comparative Functional Genomics of Dry Heat Resistant strains isolated from the Viking Spacecraft.</title>
        <authorList>
            <person name="Seuylemezian A."/>
            <person name="Cooper K."/>
            <person name="Vaishampayan P."/>
        </authorList>
    </citation>
    <scope>NUCLEOTIDE SEQUENCE [LARGE SCALE GENOMIC DNA]</scope>
    <source>
        <strain evidence="8 10">ATCC 29669</strain>
    </source>
</reference>
<evidence type="ECO:0000256" key="1">
    <source>
        <dbReference type="ARBA" id="ARBA00001974"/>
    </source>
</evidence>
<evidence type="ECO:0000313" key="10">
    <source>
        <dbReference type="Proteomes" id="UP000235114"/>
    </source>
</evidence>